<dbReference type="Pfam" id="PF03475">
    <property type="entry name" value="YiiM_3-alpha"/>
    <property type="match status" value="1"/>
</dbReference>
<dbReference type="AlphaFoldDB" id="A0A916T7U8"/>
<dbReference type="SUPFAM" id="SSF50800">
    <property type="entry name" value="PK beta-barrel domain-like"/>
    <property type="match status" value="1"/>
</dbReference>
<reference evidence="2" key="1">
    <citation type="journal article" date="2014" name="Int. J. Syst. Evol. Microbiol.">
        <title>Complete genome sequence of Corynebacterium casei LMG S-19264T (=DSM 44701T), isolated from a smear-ripened cheese.</title>
        <authorList>
            <consortium name="US DOE Joint Genome Institute (JGI-PGF)"/>
            <person name="Walter F."/>
            <person name="Albersmeier A."/>
            <person name="Kalinowski J."/>
            <person name="Ruckert C."/>
        </authorList>
    </citation>
    <scope>NUCLEOTIDE SEQUENCE</scope>
    <source>
        <strain evidence="2">CGMCC 1.12426</strain>
    </source>
</reference>
<sequence>MVETTVMGVFTGKPVRRWEDRPASAIGKSRVAGPVRVSRLGLEGDEQADLTVHGGPDKAIHFYPADHYPYWSKIYPDTPFSFAPGRFGENISAARLSEDAVHIGDVFELGTARVQISQGRQPCWKLNMHTGLPTLAARFQTSLKTGWYFRVLEDGTVGEGSVLQLIDRPCPDLPLATVTAARFDPAPDPALATRLSQLPELAENWRAAFAKKLDPHYREDSSRRLGEPGA</sequence>
<dbReference type="OrthoDB" id="9786134at2"/>
<feature type="domain" description="MOSC" evidence="1">
    <location>
        <begin position="29"/>
        <end position="166"/>
    </location>
</feature>
<evidence type="ECO:0000259" key="1">
    <source>
        <dbReference type="PROSITE" id="PS51340"/>
    </source>
</evidence>
<organism evidence="2 3">
    <name type="scientific">Roseibium aquae</name>
    <dbReference type="NCBI Taxonomy" id="1323746"/>
    <lineage>
        <taxon>Bacteria</taxon>
        <taxon>Pseudomonadati</taxon>
        <taxon>Pseudomonadota</taxon>
        <taxon>Alphaproteobacteria</taxon>
        <taxon>Hyphomicrobiales</taxon>
        <taxon>Stappiaceae</taxon>
        <taxon>Roseibium</taxon>
    </lineage>
</organism>
<evidence type="ECO:0000313" key="3">
    <source>
        <dbReference type="Proteomes" id="UP000605148"/>
    </source>
</evidence>
<dbReference type="InterPro" id="IPR052353">
    <property type="entry name" value="Benzoxazolinone_Detox_Enz"/>
</dbReference>
<dbReference type="GO" id="GO:0030170">
    <property type="term" value="F:pyridoxal phosphate binding"/>
    <property type="evidence" value="ECO:0007669"/>
    <property type="project" value="InterPro"/>
</dbReference>
<dbReference type="GO" id="GO:0030151">
    <property type="term" value="F:molybdenum ion binding"/>
    <property type="evidence" value="ECO:0007669"/>
    <property type="project" value="InterPro"/>
</dbReference>
<protein>
    <submittedName>
        <fullName evidence="2">Molybdenum cofactor sulfurase</fullName>
    </submittedName>
</protein>
<dbReference type="InterPro" id="IPR005302">
    <property type="entry name" value="MoCF_Sase_C"/>
</dbReference>
<gene>
    <name evidence="2" type="ORF">GCM10011316_03860</name>
</gene>
<dbReference type="GO" id="GO:0003824">
    <property type="term" value="F:catalytic activity"/>
    <property type="evidence" value="ECO:0007669"/>
    <property type="project" value="InterPro"/>
</dbReference>
<dbReference type="Proteomes" id="UP000605148">
    <property type="component" value="Unassembled WGS sequence"/>
</dbReference>
<keyword evidence="3" id="KW-1185">Reference proteome</keyword>
<evidence type="ECO:0000313" key="2">
    <source>
        <dbReference type="EMBL" id="GGB34981.1"/>
    </source>
</evidence>
<name>A0A916T7U8_9HYPH</name>
<dbReference type="InterPro" id="IPR011037">
    <property type="entry name" value="Pyrv_Knase-like_insert_dom_sf"/>
</dbReference>
<dbReference type="PROSITE" id="PS51340">
    <property type="entry name" value="MOSC"/>
    <property type="match status" value="1"/>
</dbReference>
<accession>A0A916T7U8</accession>
<dbReference type="EMBL" id="BMFA01000001">
    <property type="protein sequence ID" value="GGB34981.1"/>
    <property type="molecule type" value="Genomic_DNA"/>
</dbReference>
<dbReference type="InterPro" id="IPR005163">
    <property type="entry name" value="Tri_helical_YiiM-like"/>
</dbReference>
<dbReference type="Gene3D" id="2.40.33.20">
    <property type="entry name" value="PK beta-barrel domain-like"/>
    <property type="match status" value="1"/>
</dbReference>
<comment type="caution">
    <text evidence="2">The sequence shown here is derived from an EMBL/GenBank/DDBJ whole genome shotgun (WGS) entry which is preliminary data.</text>
</comment>
<dbReference type="RefSeq" id="WP_150493900.1">
    <property type="nucleotide sequence ID" value="NZ_BMFA01000001.1"/>
</dbReference>
<dbReference type="PANTHER" id="PTHR30212:SF2">
    <property type="entry name" value="PROTEIN YIIM"/>
    <property type="match status" value="1"/>
</dbReference>
<dbReference type="PANTHER" id="PTHR30212">
    <property type="entry name" value="PROTEIN YIIM"/>
    <property type="match status" value="1"/>
</dbReference>
<proteinExistence type="predicted"/>
<dbReference type="Pfam" id="PF03473">
    <property type="entry name" value="MOSC"/>
    <property type="match status" value="1"/>
</dbReference>
<reference evidence="2" key="2">
    <citation type="submission" date="2020-09" db="EMBL/GenBank/DDBJ databases">
        <authorList>
            <person name="Sun Q."/>
            <person name="Zhou Y."/>
        </authorList>
    </citation>
    <scope>NUCLEOTIDE SEQUENCE</scope>
    <source>
        <strain evidence="2">CGMCC 1.12426</strain>
    </source>
</reference>